<evidence type="ECO:0000256" key="2">
    <source>
        <dbReference type="SAM" id="Phobius"/>
    </source>
</evidence>
<sequence length="849" mass="89999">MTDPNNPYYRWLGLSVYGRPDYYTLLGLRTFETDPQLISAQGEQAFLRVQTQHGGAEEGSRQQILQEITAARACLQNPAQKGIYDQQLQQYYAQYGGSQHGGAQHGGAPYGGAPYGGNAGYAPTAQPSQTNPMAPAGYPASQGVGYGAGPGGVGSTAQAAPSGSEAPVQVSGRGASTAKRAKSRAKGGGGMFWVSALLGLLLVGGAVGGFVVWQSNQQAQEVADADPVAPVSPVMDASTDVVELKKAKKPLRQPGKRPTAEELAGSIPGLGDPDERMEAMGEMPKPKPPVKPQPTATEKKQLQTTIETAWRQLAAKNFGAAQATLAGAASLNKTDQGEAEFQRVDQLAKNLVAFQKAIDSSLEKLQGGEQLQVGSTDFTVASKTATHLVLRVAGQSKSYELANLPEGLRRALALYSLAGDDAQKKLVEGSFLLFSDIADQGHAMDVWKAAAAQGADISSYIALADEKSRYAPSRRGAAPVMTSVEDPAATPESTSPAMVAEMNGESSPVIQLGQMLTAARQALVERRPDDAQRILAEATPLAELPAHQQKVARLQKLADQVGLFWAAVSEELAGLTADTDLTVGPTVARIVENRADYLVIRVNGENRRYTLADLPAGLAMHFATEGLADDDAQSKMIRGAYLLVAPKGGVERAAAMWDEAKQAGADLGDLPLVATDNYNLADDLLVQVAVPSDSSLTAATAQFQEKWATAFANAKRASDHTELAKKLLSEGKSIDDDAQLQFVTFRYALAEAAKGGELPLCNEIVLDWAKRFSIDPLEWDLKSYQLAAASEGALQQERVAKYALTLAPRLLKAGRRDEAVTVAETAAVAAKKARNKGLVEQVEQLQQSL</sequence>
<evidence type="ECO:0008006" key="5">
    <source>
        <dbReference type="Google" id="ProtNLM"/>
    </source>
</evidence>
<dbReference type="HOGENOM" id="CLU_335779_0_0_0"/>
<dbReference type="AlphaFoldDB" id="A4A1N2"/>
<dbReference type="Proteomes" id="UP000004358">
    <property type="component" value="Unassembled WGS sequence"/>
</dbReference>
<dbReference type="eggNOG" id="COG3170">
    <property type="taxonomic scope" value="Bacteria"/>
</dbReference>
<comment type="caution">
    <text evidence="3">The sequence shown here is derived from an EMBL/GenBank/DDBJ whole genome shotgun (WGS) entry which is preliminary data.</text>
</comment>
<accession>A4A1N2</accession>
<keyword evidence="2" id="KW-0812">Transmembrane</keyword>
<keyword evidence="2" id="KW-1133">Transmembrane helix</keyword>
<feature type="transmembrane region" description="Helical" evidence="2">
    <location>
        <begin position="190"/>
        <end position="213"/>
    </location>
</feature>
<dbReference type="STRING" id="314230.DSM3645_04790"/>
<protein>
    <recommendedName>
        <fullName evidence="5">J domain-containing protein</fullName>
    </recommendedName>
</protein>
<feature type="region of interest" description="Disordered" evidence="1">
    <location>
        <begin position="152"/>
        <end position="186"/>
    </location>
</feature>
<gene>
    <name evidence="3" type="ORF">DSM3645_04790</name>
</gene>
<reference evidence="3 4" key="1">
    <citation type="submission" date="2006-02" db="EMBL/GenBank/DDBJ databases">
        <authorList>
            <person name="Amann R."/>
            <person name="Ferriera S."/>
            <person name="Johnson J."/>
            <person name="Kravitz S."/>
            <person name="Halpern A."/>
            <person name="Remington K."/>
            <person name="Beeson K."/>
            <person name="Tran B."/>
            <person name="Rogers Y.-H."/>
            <person name="Friedman R."/>
            <person name="Venter J.C."/>
        </authorList>
    </citation>
    <scope>NUCLEOTIDE SEQUENCE [LARGE SCALE GENOMIC DNA]</scope>
    <source>
        <strain evidence="3 4">DSM 3645</strain>
    </source>
</reference>
<organism evidence="3 4">
    <name type="scientific">Blastopirellula marina DSM 3645</name>
    <dbReference type="NCBI Taxonomy" id="314230"/>
    <lineage>
        <taxon>Bacteria</taxon>
        <taxon>Pseudomonadati</taxon>
        <taxon>Planctomycetota</taxon>
        <taxon>Planctomycetia</taxon>
        <taxon>Pirellulales</taxon>
        <taxon>Pirellulaceae</taxon>
        <taxon>Blastopirellula</taxon>
    </lineage>
</organism>
<feature type="region of interest" description="Disordered" evidence="1">
    <location>
        <begin position="472"/>
        <end position="494"/>
    </location>
</feature>
<keyword evidence="2" id="KW-0472">Membrane</keyword>
<dbReference type="RefSeq" id="WP_002654552.1">
    <property type="nucleotide sequence ID" value="NZ_CH672377.1"/>
</dbReference>
<evidence type="ECO:0000256" key="1">
    <source>
        <dbReference type="SAM" id="MobiDB-lite"/>
    </source>
</evidence>
<proteinExistence type="predicted"/>
<evidence type="ECO:0000313" key="3">
    <source>
        <dbReference type="EMBL" id="EAQ77337.1"/>
    </source>
</evidence>
<name>A4A1N2_9BACT</name>
<feature type="compositionally biased region" description="Basic residues" evidence="1">
    <location>
        <begin position="246"/>
        <end position="255"/>
    </location>
</feature>
<evidence type="ECO:0000313" key="4">
    <source>
        <dbReference type="Proteomes" id="UP000004358"/>
    </source>
</evidence>
<dbReference type="EMBL" id="AANZ01000036">
    <property type="protein sequence ID" value="EAQ77337.1"/>
    <property type="molecule type" value="Genomic_DNA"/>
</dbReference>
<feature type="region of interest" description="Disordered" evidence="1">
    <location>
        <begin position="246"/>
        <end position="275"/>
    </location>
</feature>
<dbReference type="OrthoDB" id="291480at2"/>